<proteinExistence type="predicted"/>
<dbReference type="Gene3D" id="2.60.40.3330">
    <property type="match status" value="1"/>
</dbReference>
<feature type="signal peptide" evidence="1">
    <location>
        <begin position="1"/>
        <end position="18"/>
    </location>
</feature>
<evidence type="ECO:0000313" key="2">
    <source>
        <dbReference type="Proteomes" id="UP000046392"/>
    </source>
</evidence>
<keyword evidence="2" id="KW-1185">Reference proteome</keyword>
<dbReference type="InterPro" id="IPR038479">
    <property type="entry name" value="Transthyretin-like_sf"/>
</dbReference>
<sequence length="161" mass="18650">MMVLVSIILIILLVKSKCCNMISYKVTGQLFCDWAPLNNAAFLLWKDNICKNWVFTIIINVLDMVDDFIGKGITNDKGFFEAKGMSKFPRLHDIYFQIVDKCGVIEKNCYNVRRGYLKPLRTEKITNEYTWNLGNINILAENITSFKISLIKTQCYDVENE</sequence>
<organism evidence="2 3">
    <name type="scientific">Strongyloides papillosus</name>
    <name type="common">Intestinal threadworm</name>
    <dbReference type="NCBI Taxonomy" id="174720"/>
    <lineage>
        <taxon>Eukaryota</taxon>
        <taxon>Metazoa</taxon>
        <taxon>Ecdysozoa</taxon>
        <taxon>Nematoda</taxon>
        <taxon>Chromadorea</taxon>
        <taxon>Rhabditida</taxon>
        <taxon>Tylenchina</taxon>
        <taxon>Panagrolaimomorpha</taxon>
        <taxon>Strongyloidoidea</taxon>
        <taxon>Strongyloididae</taxon>
        <taxon>Strongyloides</taxon>
    </lineage>
</organism>
<protein>
    <submittedName>
        <fullName evidence="3">Transthyretin-like family-containing protein</fullName>
    </submittedName>
</protein>
<evidence type="ECO:0000256" key="1">
    <source>
        <dbReference type="SAM" id="SignalP"/>
    </source>
</evidence>
<dbReference type="AlphaFoldDB" id="A0A0N5B6P9"/>
<reference evidence="3" key="1">
    <citation type="submission" date="2017-02" db="UniProtKB">
        <authorList>
            <consortium name="WormBaseParasite"/>
        </authorList>
    </citation>
    <scope>IDENTIFICATION</scope>
</reference>
<dbReference type="WBParaSite" id="SPAL_0000173600.1">
    <property type="protein sequence ID" value="SPAL_0000173600.1"/>
    <property type="gene ID" value="SPAL_0000173600"/>
</dbReference>
<accession>A0A0N5B6P9</accession>
<evidence type="ECO:0000313" key="3">
    <source>
        <dbReference type="WBParaSite" id="SPAL_0000173600.1"/>
    </source>
</evidence>
<feature type="chain" id="PRO_5005893844" evidence="1">
    <location>
        <begin position="19"/>
        <end position="161"/>
    </location>
</feature>
<keyword evidence="1" id="KW-0732">Signal</keyword>
<dbReference type="Proteomes" id="UP000046392">
    <property type="component" value="Unplaced"/>
</dbReference>
<name>A0A0N5B6P9_STREA</name>